<dbReference type="InterPro" id="IPR039523">
    <property type="entry name" value="RimK-rel_E_lig_ATP-grasp"/>
</dbReference>
<protein>
    <submittedName>
        <fullName evidence="2">Sugar-transfer associated ATP-grasp domain-containing protein</fullName>
    </submittedName>
</protein>
<gene>
    <name evidence="2" type="ORF">Q3982_05815</name>
</gene>
<evidence type="ECO:0000313" key="3">
    <source>
        <dbReference type="Proteomes" id="UP001168575"/>
    </source>
</evidence>
<dbReference type="AlphaFoldDB" id="A0AA43RJV7"/>
<feature type="domain" description="Alpha-L-glutamate ligase-related protein ATP-grasp" evidence="1">
    <location>
        <begin position="139"/>
        <end position="206"/>
    </location>
</feature>
<reference evidence="2" key="1">
    <citation type="submission" date="2023-07" db="EMBL/GenBank/DDBJ databases">
        <title>Between Cages and Wild: Unraveling the Impact of Captivity on Animal Microbiomes and Antimicrobial Resistance.</title>
        <authorList>
            <person name="Schmartz G.P."/>
            <person name="Rehner J."/>
            <person name="Schuff M.J."/>
            <person name="Becker S.L."/>
            <person name="Kravczyk M."/>
            <person name="Gurevich A."/>
            <person name="Francke R."/>
            <person name="Mueller R."/>
            <person name="Keller V."/>
            <person name="Keller A."/>
        </authorList>
    </citation>
    <scope>NUCLEOTIDE SEQUENCE</scope>
    <source>
        <strain evidence="2">S12M_St_49</strain>
    </source>
</reference>
<dbReference type="Proteomes" id="UP001168575">
    <property type="component" value="Unassembled WGS sequence"/>
</dbReference>
<proteinExistence type="predicted"/>
<sequence>GGWGMGFNKLSYIDGTFCVGNKAATEAEVRDFVTTNRNYLYTEFFHPAEEWAKINPVIHTLRILMLNEDGVNPTTVASYFRFAVSDDSGVTKNDDSKSNFNLPREPGLRLFNVPFDPKTGTYGVSTGKPSILLSYNAGRMDTDIHPDSGTYVDGKIEEWSQLEEMLKQMAIRLAPVEWLGYDLCMTDKGPKLMEINSHSGCTYLQMFTPYRKHEVLALYFEKKLAAIDALDEAGIRARNGIPR</sequence>
<comment type="caution">
    <text evidence="2">The sequence shown here is derived from an EMBL/GenBank/DDBJ whole genome shotgun (WGS) entry which is preliminary data.</text>
</comment>
<organism evidence="2 3">
    <name type="scientific">Phoenicibacter congonensis</name>
    <dbReference type="NCBI Taxonomy" id="1944646"/>
    <lineage>
        <taxon>Bacteria</taxon>
        <taxon>Bacillati</taxon>
        <taxon>Actinomycetota</taxon>
        <taxon>Coriobacteriia</taxon>
        <taxon>Eggerthellales</taxon>
        <taxon>Eggerthellaceae</taxon>
        <taxon>Phoenicibacter</taxon>
    </lineage>
</organism>
<feature type="non-terminal residue" evidence="2">
    <location>
        <position position="1"/>
    </location>
</feature>
<evidence type="ECO:0000313" key="2">
    <source>
        <dbReference type="EMBL" id="MDO4842176.1"/>
    </source>
</evidence>
<accession>A0AA43RJV7</accession>
<dbReference type="EMBL" id="JAUMVS010000108">
    <property type="protein sequence ID" value="MDO4842176.1"/>
    <property type="molecule type" value="Genomic_DNA"/>
</dbReference>
<keyword evidence="3" id="KW-1185">Reference proteome</keyword>
<name>A0AA43RJV7_9ACTN</name>
<evidence type="ECO:0000259" key="1">
    <source>
        <dbReference type="Pfam" id="PF14397"/>
    </source>
</evidence>
<dbReference type="Pfam" id="PF14397">
    <property type="entry name" value="ATPgrasp_ST"/>
    <property type="match status" value="1"/>
</dbReference>